<name>A0A934VL63_9BACT</name>
<protein>
    <submittedName>
        <fullName evidence="5">FMN-binding glutamate synthase family protein</fullName>
    </submittedName>
</protein>
<evidence type="ECO:0000256" key="3">
    <source>
        <dbReference type="SAM" id="Phobius"/>
    </source>
</evidence>
<dbReference type="AlphaFoldDB" id="A0A934VL63"/>
<sequence>MIRGSKTATVDLHAVAKIFNLVLPTVTVLMVLAGIFISFYFHFLSAPLLLVTAFNFLYLYGQKDHTLLANFGLIGQARYFLESIGPEMRQYLFANDTEERPFNRNERAEVYRKSKAIDSAASFGSQREYDASEIKLRHSMFPIPQNERQPFSLTFGAQRGIANSYTIHHPTLISAMSYGALSAPAVRALARGAKRSGIAMNTGEGGFPKYHLMEGCDLIFQLGTAKFGARDEKGFLDEEKFRAIVEQPEVKMVEVKFSQGAKPGKGGLLPKEKISEEIAELRGVSREFDVVSPPRHLECTDAQSTVTFFRRVQEIADKPTGFKICLGNPEEFRALMQEFKKQGVTPDFITVDGAEGGTGAAPTAFIDGVGVPIYVGLYHVNRILCEEGLRESIHLIAGGKLITPLRQIIALCIGADACYTARGFMLAMGCIQALQCGNNTCPVGITTHDPSLNRGLDIEVKSQRVANYVHGLLHDFDELLAAAGVRSEEELNINHLYIPSGHALHHILDHIQHEGHHFPRQPIVH</sequence>
<keyword evidence="6" id="KW-1185">Reference proteome</keyword>
<evidence type="ECO:0000256" key="2">
    <source>
        <dbReference type="PIRNR" id="PIRNR006429"/>
    </source>
</evidence>
<comment type="caution">
    <text evidence="5">The sequence shown here is derived from an EMBL/GenBank/DDBJ whole genome shotgun (WGS) entry which is preliminary data.</text>
</comment>
<feature type="domain" description="Glutamate synthase" evidence="4">
    <location>
        <begin position="157"/>
        <end position="485"/>
    </location>
</feature>
<dbReference type="Proteomes" id="UP000604083">
    <property type="component" value="Unassembled WGS sequence"/>
</dbReference>
<dbReference type="InterPro" id="IPR024188">
    <property type="entry name" value="GltB"/>
</dbReference>
<accession>A0A934VL63</accession>
<dbReference type="Pfam" id="PF01645">
    <property type="entry name" value="Glu_synthase"/>
    <property type="match status" value="1"/>
</dbReference>
<dbReference type="InterPro" id="IPR002932">
    <property type="entry name" value="Glu_synthdom"/>
</dbReference>
<feature type="transmembrane region" description="Helical" evidence="3">
    <location>
        <begin position="12"/>
        <end position="33"/>
    </location>
</feature>
<dbReference type="PANTHER" id="PTHR43819:SF1">
    <property type="entry name" value="ARCHAEAL-TYPE GLUTAMATE SYNTHASE [NADPH]"/>
    <property type="match status" value="1"/>
</dbReference>
<evidence type="ECO:0000313" key="6">
    <source>
        <dbReference type="Proteomes" id="UP000604083"/>
    </source>
</evidence>
<dbReference type="PIRSF" id="PIRSF006429">
    <property type="entry name" value="GOGAT_lg_2"/>
    <property type="match status" value="1"/>
</dbReference>
<dbReference type="RefSeq" id="WP_200389983.1">
    <property type="nucleotide sequence ID" value="NZ_JAENIO010000001.1"/>
</dbReference>
<reference evidence="5" key="1">
    <citation type="submission" date="2021-01" db="EMBL/GenBank/DDBJ databases">
        <title>Modified the classification status of verrucomicrobia.</title>
        <authorList>
            <person name="Feng X."/>
        </authorList>
    </citation>
    <scope>NUCLEOTIDE SEQUENCE</scope>
    <source>
        <strain evidence="5">KCTC 12986</strain>
    </source>
</reference>
<evidence type="ECO:0000256" key="1">
    <source>
        <dbReference type="ARBA" id="ARBA00009716"/>
    </source>
</evidence>
<evidence type="ECO:0000313" key="5">
    <source>
        <dbReference type="EMBL" id="MBK1832550.1"/>
    </source>
</evidence>
<keyword evidence="3" id="KW-0812">Transmembrane</keyword>
<dbReference type="GO" id="GO:0006537">
    <property type="term" value="P:glutamate biosynthetic process"/>
    <property type="evidence" value="ECO:0007669"/>
    <property type="project" value="InterPro"/>
</dbReference>
<keyword evidence="3" id="KW-1133">Transmembrane helix</keyword>
<dbReference type="Gene3D" id="3.20.20.70">
    <property type="entry name" value="Aldolase class I"/>
    <property type="match status" value="1"/>
</dbReference>
<evidence type="ECO:0000259" key="4">
    <source>
        <dbReference type="Pfam" id="PF01645"/>
    </source>
</evidence>
<proteinExistence type="inferred from homology"/>
<dbReference type="EMBL" id="JAENIO010000001">
    <property type="protein sequence ID" value="MBK1832550.1"/>
    <property type="molecule type" value="Genomic_DNA"/>
</dbReference>
<dbReference type="PANTHER" id="PTHR43819">
    <property type="entry name" value="ARCHAEAL-TYPE GLUTAMATE SYNTHASE [NADPH]"/>
    <property type="match status" value="1"/>
</dbReference>
<comment type="similarity">
    <text evidence="1 2">Belongs to the glutamate synthase family.</text>
</comment>
<keyword evidence="3" id="KW-0472">Membrane</keyword>
<dbReference type="InterPro" id="IPR013785">
    <property type="entry name" value="Aldolase_TIM"/>
</dbReference>
<dbReference type="GO" id="GO:0015930">
    <property type="term" value="F:glutamate synthase activity"/>
    <property type="evidence" value="ECO:0007669"/>
    <property type="project" value="InterPro"/>
</dbReference>
<dbReference type="CDD" id="cd02808">
    <property type="entry name" value="GltS_FMN"/>
    <property type="match status" value="1"/>
</dbReference>
<organism evidence="5 6">
    <name type="scientific">Roseibacillus ishigakijimensis</name>
    <dbReference type="NCBI Taxonomy" id="454146"/>
    <lineage>
        <taxon>Bacteria</taxon>
        <taxon>Pseudomonadati</taxon>
        <taxon>Verrucomicrobiota</taxon>
        <taxon>Verrucomicrobiia</taxon>
        <taxon>Verrucomicrobiales</taxon>
        <taxon>Verrucomicrobiaceae</taxon>
        <taxon>Roseibacillus</taxon>
    </lineage>
</organism>
<dbReference type="SUPFAM" id="SSF51395">
    <property type="entry name" value="FMN-linked oxidoreductases"/>
    <property type="match status" value="1"/>
</dbReference>
<gene>
    <name evidence="5" type="ORF">JIN78_00640</name>
</gene>